<dbReference type="EMBL" id="JAUEDM010000004">
    <property type="protein sequence ID" value="KAK3318877.1"/>
    <property type="molecule type" value="Genomic_DNA"/>
</dbReference>
<evidence type="ECO:0000313" key="3">
    <source>
        <dbReference type="Proteomes" id="UP001283341"/>
    </source>
</evidence>
<protein>
    <submittedName>
        <fullName evidence="2">Uncharacterized protein</fullName>
    </submittedName>
</protein>
<comment type="caution">
    <text evidence="2">The sequence shown here is derived from an EMBL/GenBank/DDBJ whole genome shotgun (WGS) entry which is preliminary data.</text>
</comment>
<dbReference type="AlphaFoldDB" id="A0AAE0I5H9"/>
<evidence type="ECO:0000313" key="2">
    <source>
        <dbReference type="EMBL" id="KAK3318877.1"/>
    </source>
</evidence>
<feature type="transmembrane region" description="Helical" evidence="1">
    <location>
        <begin position="20"/>
        <end position="41"/>
    </location>
</feature>
<keyword evidence="1" id="KW-0472">Membrane</keyword>
<sequence length="70" mass="7673">MGLAGLSSSWVVLNMTSLQPRSYCSCFVCGVIGMLPAHIIISGDDLHYRQVKYTSSRTSLCKQHKGVPSR</sequence>
<proteinExistence type="predicted"/>
<dbReference type="Proteomes" id="UP001283341">
    <property type="component" value="Unassembled WGS sequence"/>
</dbReference>
<keyword evidence="1" id="KW-1133">Transmembrane helix</keyword>
<keyword evidence="1" id="KW-0812">Transmembrane</keyword>
<reference evidence="2" key="1">
    <citation type="journal article" date="2023" name="Mol. Phylogenet. Evol.">
        <title>Genome-scale phylogeny and comparative genomics of the fungal order Sordariales.</title>
        <authorList>
            <person name="Hensen N."/>
            <person name="Bonometti L."/>
            <person name="Westerberg I."/>
            <person name="Brannstrom I.O."/>
            <person name="Guillou S."/>
            <person name="Cros-Aarteil S."/>
            <person name="Calhoun S."/>
            <person name="Haridas S."/>
            <person name="Kuo A."/>
            <person name="Mondo S."/>
            <person name="Pangilinan J."/>
            <person name="Riley R."/>
            <person name="LaButti K."/>
            <person name="Andreopoulos B."/>
            <person name="Lipzen A."/>
            <person name="Chen C."/>
            <person name="Yan M."/>
            <person name="Daum C."/>
            <person name="Ng V."/>
            <person name="Clum A."/>
            <person name="Steindorff A."/>
            <person name="Ohm R.A."/>
            <person name="Martin F."/>
            <person name="Silar P."/>
            <person name="Natvig D.O."/>
            <person name="Lalanne C."/>
            <person name="Gautier V."/>
            <person name="Ament-Velasquez S.L."/>
            <person name="Kruys A."/>
            <person name="Hutchinson M.I."/>
            <person name="Powell A.J."/>
            <person name="Barry K."/>
            <person name="Miller A.N."/>
            <person name="Grigoriev I.V."/>
            <person name="Debuchy R."/>
            <person name="Gladieux P."/>
            <person name="Hiltunen Thoren M."/>
            <person name="Johannesson H."/>
        </authorList>
    </citation>
    <scope>NUCLEOTIDE SEQUENCE</scope>
    <source>
        <strain evidence="2">CBS 118394</strain>
    </source>
</reference>
<organism evidence="2 3">
    <name type="scientific">Apodospora peruviana</name>
    <dbReference type="NCBI Taxonomy" id="516989"/>
    <lineage>
        <taxon>Eukaryota</taxon>
        <taxon>Fungi</taxon>
        <taxon>Dikarya</taxon>
        <taxon>Ascomycota</taxon>
        <taxon>Pezizomycotina</taxon>
        <taxon>Sordariomycetes</taxon>
        <taxon>Sordariomycetidae</taxon>
        <taxon>Sordariales</taxon>
        <taxon>Lasiosphaeriaceae</taxon>
        <taxon>Apodospora</taxon>
    </lineage>
</organism>
<reference evidence="2" key="2">
    <citation type="submission" date="2023-06" db="EMBL/GenBank/DDBJ databases">
        <authorList>
            <consortium name="Lawrence Berkeley National Laboratory"/>
            <person name="Haridas S."/>
            <person name="Hensen N."/>
            <person name="Bonometti L."/>
            <person name="Westerberg I."/>
            <person name="Brannstrom I.O."/>
            <person name="Guillou S."/>
            <person name="Cros-Aarteil S."/>
            <person name="Calhoun S."/>
            <person name="Kuo A."/>
            <person name="Mondo S."/>
            <person name="Pangilinan J."/>
            <person name="Riley R."/>
            <person name="Labutti K."/>
            <person name="Andreopoulos B."/>
            <person name="Lipzen A."/>
            <person name="Chen C."/>
            <person name="Yanf M."/>
            <person name="Daum C."/>
            <person name="Ng V."/>
            <person name="Clum A."/>
            <person name="Steindorff A."/>
            <person name="Ohm R."/>
            <person name="Martin F."/>
            <person name="Silar P."/>
            <person name="Natvig D."/>
            <person name="Lalanne C."/>
            <person name="Gautier V."/>
            <person name="Ament-Velasquez S.L."/>
            <person name="Kruys A."/>
            <person name="Hutchinson M.I."/>
            <person name="Powell A.J."/>
            <person name="Barry K."/>
            <person name="Miller A.N."/>
            <person name="Grigoriev I.V."/>
            <person name="Debuchy R."/>
            <person name="Gladieux P."/>
            <person name="Thoren M.H."/>
            <person name="Johannesson H."/>
        </authorList>
    </citation>
    <scope>NUCLEOTIDE SEQUENCE</scope>
    <source>
        <strain evidence="2">CBS 118394</strain>
    </source>
</reference>
<keyword evidence="3" id="KW-1185">Reference proteome</keyword>
<gene>
    <name evidence="2" type="ORF">B0H66DRAFT_558338</name>
</gene>
<evidence type="ECO:0000256" key="1">
    <source>
        <dbReference type="SAM" id="Phobius"/>
    </source>
</evidence>
<name>A0AAE0I5H9_9PEZI</name>
<accession>A0AAE0I5H9</accession>